<evidence type="ECO:0000313" key="2">
    <source>
        <dbReference type="EMBL" id="KAH7043295.1"/>
    </source>
</evidence>
<dbReference type="SUPFAM" id="SSF51735">
    <property type="entry name" value="NAD(P)-binding Rossmann-fold domains"/>
    <property type="match status" value="1"/>
</dbReference>
<sequence>MASYLVTGSSRGIGLALAATLASQPASEVAKVFAAARSASEGLKKVISELGGDRIEYVELEVTSVESIQRAVAQVSVSLGGTAGLDVLINNAANIGSHEDRDVLDMDDLDEVYKVNVGGVHNVTRAFLPLLRKANQKRIMNISSSLGSIGWMPYFKPPAVLALPAYRISKTALNMLTVHYAEALRSEGFTVIAVSPGHVKTHLDSADLTTEESVKALLEILERLEPAQTGRFFNVRVPGWEDKEVSKRYDGQSPPW</sequence>
<dbReference type="Pfam" id="PF00106">
    <property type="entry name" value="adh_short"/>
    <property type="match status" value="1"/>
</dbReference>
<dbReference type="PANTHER" id="PTHR43544:SF36">
    <property type="entry name" value="CHAIN OXIDOREDUCTASE (CSGA), PUTATIVE (AFU_ORTHOLOGUE AFUA_4G00910)-RELATED"/>
    <property type="match status" value="1"/>
</dbReference>
<comment type="similarity">
    <text evidence="1">Belongs to the short-chain dehydrogenases/reductases (SDR) family.</text>
</comment>
<protein>
    <recommendedName>
        <fullName evidence="4">Short-chain dehydrogenase/reductase SDR</fullName>
    </recommendedName>
</protein>
<evidence type="ECO:0000313" key="3">
    <source>
        <dbReference type="Proteomes" id="UP000774617"/>
    </source>
</evidence>
<evidence type="ECO:0000256" key="1">
    <source>
        <dbReference type="ARBA" id="ARBA00006484"/>
    </source>
</evidence>
<dbReference type="Proteomes" id="UP000774617">
    <property type="component" value="Unassembled WGS sequence"/>
</dbReference>
<dbReference type="PRINTS" id="PR00081">
    <property type="entry name" value="GDHRDH"/>
</dbReference>
<keyword evidence="3" id="KW-1185">Reference proteome</keyword>
<dbReference type="InterPro" id="IPR051468">
    <property type="entry name" value="Fungal_SecMetab_SDRs"/>
</dbReference>
<reference evidence="2 3" key="1">
    <citation type="journal article" date="2021" name="Nat. Commun.">
        <title>Genetic determinants of endophytism in the Arabidopsis root mycobiome.</title>
        <authorList>
            <person name="Mesny F."/>
            <person name="Miyauchi S."/>
            <person name="Thiergart T."/>
            <person name="Pickel B."/>
            <person name="Atanasova L."/>
            <person name="Karlsson M."/>
            <person name="Huettel B."/>
            <person name="Barry K.W."/>
            <person name="Haridas S."/>
            <person name="Chen C."/>
            <person name="Bauer D."/>
            <person name="Andreopoulos W."/>
            <person name="Pangilinan J."/>
            <person name="LaButti K."/>
            <person name="Riley R."/>
            <person name="Lipzen A."/>
            <person name="Clum A."/>
            <person name="Drula E."/>
            <person name="Henrissat B."/>
            <person name="Kohler A."/>
            <person name="Grigoriev I.V."/>
            <person name="Martin F.M."/>
            <person name="Hacquard S."/>
        </authorList>
    </citation>
    <scope>NUCLEOTIDE SEQUENCE [LARGE SCALE GENOMIC DNA]</scope>
    <source>
        <strain evidence="2 3">MPI-SDFR-AT-0080</strain>
    </source>
</reference>
<evidence type="ECO:0008006" key="4">
    <source>
        <dbReference type="Google" id="ProtNLM"/>
    </source>
</evidence>
<dbReference type="Gene3D" id="3.40.50.720">
    <property type="entry name" value="NAD(P)-binding Rossmann-like Domain"/>
    <property type="match status" value="1"/>
</dbReference>
<dbReference type="InterPro" id="IPR036291">
    <property type="entry name" value="NAD(P)-bd_dom_sf"/>
</dbReference>
<dbReference type="InterPro" id="IPR002347">
    <property type="entry name" value="SDR_fam"/>
</dbReference>
<name>A0ABQ8G344_9PEZI</name>
<proteinExistence type="inferred from homology"/>
<gene>
    <name evidence="2" type="ORF">B0J12DRAFT_604797</name>
</gene>
<comment type="caution">
    <text evidence="2">The sequence shown here is derived from an EMBL/GenBank/DDBJ whole genome shotgun (WGS) entry which is preliminary data.</text>
</comment>
<dbReference type="CDD" id="cd05325">
    <property type="entry name" value="carb_red_sniffer_like_SDR_c"/>
    <property type="match status" value="1"/>
</dbReference>
<dbReference type="PANTHER" id="PTHR43544">
    <property type="entry name" value="SHORT-CHAIN DEHYDROGENASE/REDUCTASE"/>
    <property type="match status" value="1"/>
</dbReference>
<accession>A0ABQ8G344</accession>
<organism evidence="2 3">
    <name type="scientific">Macrophomina phaseolina</name>
    <dbReference type="NCBI Taxonomy" id="35725"/>
    <lineage>
        <taxon>Eukaryota</taxon>
        <taxon>Fungi</taxon>
        <taxon>Dikarya</taxon>
        <taxon>Ascomycota</taxon>
        <taxon>Pezizomycotina</taxon>
        <taxon>Dothideomycetes</taxon>
        <taxon>Dothideomycetes incertae sedis</taxon>
        <taxon>Botryosphaeriales</taxon>
        <taxon>Botryosphaeriaceae</taxon>
        <taxon>Macrophomina</taxon>
    </lineage>
</organism>
<dbReference type="EMBL" id="JAGTJR010000023">
    <property type="protein sequence ID" value="KAH7043295.1"/>
    <property type="molecule type" value="Genomic_DNA"/>
</dbReference>